<protein>
    <recommendedName>
        <fullName evidence="3">ASCH domain-containing protein</fullName>
    </recommendedName>
</protein>
<dbReference type="Proteomes" id="UP001321741">
    <property type="component" value="Chromosome"/>
</dbReference>
<organism evidence="1 2">
    <name type="scientific">Lactobacillus xylocopicola</name>
    <dbReference type="NCBI Taxonomy" id="2976676"/>
    <lineage>
        <taxon>Bacteria</taxon>
        <taxon>Bacillati</taxon>
        <taxon>Bacillota</taxon>
        <taxon>Bacilli</taxon>
        <taxon>Lactobacillales</taxon>
        <taxon>Lactobacillaceae</taxon>
        <taxon>Lactobacillus</taxon>
    </lineage>
</organism>
<dbReference type="SUPFAM" id="SSF88697">
    <property type="entry name" value="PUA domain-like"/>
    <property type="match status" value="1"/>
</dbReference>
<evidence type="ECO:0000313" key="1">
    <source>
        <dbReference type="EMBL" id="BDR59893.1"/>
    </source>
</evidence>
<accession>A0ABM8BFA2</accession>
<keyword evidence="2" id="KW-1185">Reference proteome</keyword>
<dbReference type="RefSeq" id="WP_317637616.1">
    <property type="nucleotide sequence ID" value="NZ_AP026803.1"/>
</dbReference>
<evidence type="ECO:0008006" key="3">
    <source>
        <dbReference type="Google" id="ProtNLM"/>
    </source>
</evidence>
<evidence type="ECO:0000313" key="2">
    <source>
        <dbReference type="Proteomes" id="UP001321741"/>
    </source>
</evidence>
<dbReference type="EMBL" id="AP026803">
    <property type="protein sequence ID" value="BDR59893.1"/>
    <property type="molecule type" value="Genomic_DNA"/>
</dbReference>
<sequence length="178" mass="20689">MMNKLKSTMYDPFLPTLLISMHGEYVQQILQGQKIIEYRKRFFKDSFQAFVYTTGSRGGIQLFLKCSPAISSDAATLAKIGQVIQGDEYTEIYDYFKEKDEGCIIPIVETCEIAKVSLAQLRSLEPAITMPQNYLFLERPEKKKIFDFLINQSCQNKQVHDWAERFKQIQQVVQPRSR</sequence>
<proteinExistence type="predicted"/>
<gene>
    <name evidence="1" type="ORF">KIM322_01540</name>
</gene>
<reference evidence="1 2" key="1">
    <citation type="journal article" date="2023" name="Microbiol. Spectr.">
        <title>Symbiosis of Carpenter Bees with Uncharacterized Lactic Acid Bacteria Showing NAD Auxotrophy.</title>
        <authorList>
            <person name="Kawasaki S."/>
            <person name="Ozawa K."/>
            <person name="Mori T."/>
            <person name="Yamamoto A."/>
            <person name="Ito M."/>
            <person name="Ohkuma M."/>
            <person name="Sakamoto M."/>
            <person name="Matsutani M."/>
        </authorList>
    </citation>
    <scope>NUCLEOTIDE SEQUENCE [LARGE SCALE GENOMIC DNA]</scope>
    <source>
        <strain evidence="1 2">Kim32-2</strain>
    </source>
</reference>
<name>A0ABM8BFA2_9LACO</name>
<dbReference type="InterPro" id="IPR015947">
    <property type="entry name" value="PUA-like_sf"/>
</dbReference>